<name>A0AC61MUL8_9FIRM</name>
<reference evidence="1 2" key="1">
    <citation type="journal article" date="2022" name="Int. J. Syst. Evol. Microbiol.">
        <title>Miniphocaeibacter halophilus sp. nov., an ammonium-tolerant acetate-producing bacterium isolated from a biogas system.</title>
        <authorList>
            <person name="Schnurer A."/>
            <person name="Singh A."/>
            <person name="Bi S."/>
            <person name="Qiao W."/>
            <person name="Westerholm M."/>
        </authorList>
    </citation>
    <scope>NUCLEOTIDE SEQUENCE [LARGE SCALE GENOMIC DNA]</scope>
    <source>
        <strain evidence="1 2">AMB_01</strain>
    </source>
</reference>
<keyword evidence="2" id="KW-1185">Reference proteome</keyword>
<evidence type="ECO:0000313" key="1">
    <source>
        <dbReference type="EMBL" id="QQK08998.1"/>
    </source>
</evidence>
<gene>
    <name evidence="1" type="ORF">JFY71_05530</name>
</gene>
<evidence type="ECO:0000313" key="2">
    <source>
        <dbReference type="Proteomes" id="UP000595814"/>
    </source>
</evidence>
<organism evidence="1 2">
    <name type="scientific">Miniphocaeibacter halophilus</name>
    <dbReference type="NCBI Taxonomy" id="2931922"/>
    <lineage>
        <taxon>Bacteria</taxon>
        <taxon>Bacillati</taxon>
        <taxon>Bacillota</taxon>
        <taxon>Tissierellia</taxon>
        <taxon>Tissierellales</taxon>
        <taxon>Peptoniphilaceae</taxon>
        <taxon>Miniphocaeibacter</taxon>
    </lineage>
</organism>
<protein>
    <submittedName>
        <fullName evidence="1">FprA family A-type flavoprotein</fullName>
    </submittedName>
</protein>
<dbReference type="Proteomes" id="UP000595814">
    <property type="component" value="Chromosome"/>
</dbReference>
<sequence length="399" mass="45740">MNCLYAKILDDLYYIGANDRQTALFENMWPLPEGVSYNAYLIRDEKTALLDTVRINKVDGFINKVLEVLDGRKLDYLVIHHMEPDHSGCITDILNLFPDLIFVGNKKTKSMLYDFLELTPDDDKFIEVKDGDVLDLGKRQLQFVMTPMVHWPESMVSYEPNDKILFSQDIFGGFGTVDGAIFDDQADYNIFRSETRRYYSNIVGKYSMMAVKAIEKVKQLDINIICPVHGFVWRENPQTIIDDYEKWANYEVEDGVVIVYGSMYGNTEGMADHLATFLAKEGVKNIKVFDVSKTHASYILNEIWRYKGLILGSATYDNSVYPNMYNLLNVLKYNKIKNHVLGIFGSYGWSGGAVKDLKAFAETGKYDVLETVVEARGTMHKEEEDQLRLLAKEMAEKLK</sequence>
<dbReference type="EMBL" id="CP066744">
    <property type="protein sequence ID" value="QQK08998.1"/>
    <property type="molecule type" value="Genomic_DNA"/>
</dbReference>
<accession>A0AC61MUL8</accession>
<proteinExistence type="predicted"/>